<reference evidence="4 5" key="1">
    <citation type="journal article" date="2019" name="Nat. Med.">
        <title>A library of human gut bacterial isolates paired with longitudinal multiomics data enables mechanistic microbiome research.</title>
        <authorList>
            <person name="Poyet M."/>
            <person name="Groussin M."/>
            <person name="Gibbons S.M."/>
            <person name="Avila-Pacheco J."/>
            <person name="Jiang X."/>
            <person name="Kearney S.M."/>
            <person name="Perrotta A.R."/>
            <person name="Berdy B."/>
            <person name="Zhao S."/>
            <person name="Lieberman T.D."/>
            <person name="Swanson P.K."/>
            <person name="Smith M."/>
            <person name="Roesemann S."/>
            <person name="Alexander J.E."/>
            <person name="Rich S.A."/>
            <person name="Livny J."/>
            <person name="Vlamakis H."/>
            <person name="Clish C."/>
            <person name="Bullock K."/>
            <person name="Deik A."/>
            <person name="Scott J."/>
            <person name="Pierce K.A."/>
            <person name="Xavier R.J."/>
            <person name="Alm E.J."/>
        </authorList>
    </citation>
    <scope>NUCLEOTIDE SEQUENCE [LARGE SCALE GENOMIC DNA]</scope>
    <source>
        <strain evidence="2 5">BIOML-A13</strain>
        <strain evidence="3 4">BIOML-A3</strain>
    </source>
</reference>
<evidence type="ECO:0000313" key="2">
    <source>
        <dbReference type="EMBL" id="MTT76910.1"/>
    </source>
</evidence>
<organism evidence="2 5">
    <name type="scientific">Phascolarctobacterium faecium</name>
    <dbReference type="NCBI Taxonomy" id="33025"/>
    <lineage>
        <taxon>Bacteria</taxon>
        <taxon>Bacillati</taxon>
        <taxon>Bacillota</taxon>
        <taxon>Negativicutes</taxon>
        <taxon>Acidaminococcales</taxon>
        <taxon>Acidaminococcaceae</taxon>
        <taxon>Phascolarctobacterium</taxon>
    </lineage>
</organism>
<name>A0A7X2XHP0_9FIRM</name>
<evidence type="ECO:0000313" key="5">
    <source>
        <dbReference type="Proteomes" id="UP000484547"/>
    </source>
</evidence>
<evidence type="ECO:0000256" key="1">
    <source>
        <dbReference type="SAM" id="Phobius"/>
    </source>
</evidence>
<protein>
    <submittedName>
        <fullName evidence="2">Uncharacterized protein</fullName>
    </submittedName>
</protein>
<comment type="caution">
    <text evidence="2">The sequence shown here is derived from an EMBL/GenBank/DDBJ whole genome shotgun (WGS) entry which is preliminary data.</text>
</comment>
<proteinExistence type="predicted"/>
<keyword evidence="1" id="KW-0812">Transmembrane</keyword>
<gene>
    <name evidence="2" type="ORF">GMD11_11685</name>
    <name evidence="3" type="ORF">GMD18_11765</name>
</gene>
<dbReference type="EMBL" id="WNBM01000017">
    <property type="protein sequence ID" value="MTT76910.1"/>
    <property type="molecule type" value="Genomic_DNA"/>
</dbReference>
<dbReference type="RefSeq" id="WP_149955692.1">
    <property type="nucleotide sequence ID" value="NZ_WNBG01000019.1"/>
</dbReference>
<evidence type="ECO:0000313" key="4">
    <source>
        <dbReference type="Proteomes" id="UP000443070"/>
    </source>
</evidence>
<keyword evidence="4" id="KW-1185">Reference proteome</keyword>
<accession>A0A7X2XHP0</accession>
<dbReference type="Proteomes" id="UP000443070">
    <property type="component" value="Unassembled WGS sequence"/>
</dbReference>
<evidence type="ECO:0000313" key="3">
    <source>
        <dbReference type="EMBL" id="MTU05058.1"/>
    </source>
</evidence>
<feature type="transmembrane region" description="Helical" evidence="1">
    <location>
        <begin position="6"/>
        <end position="27"/>
    </location>
</feature>
<sequence length="99" mass="11278">MVEMAMASITIFSFLFGIVGFVFKIWIINPLSTAIEDLQKTVDALAKTINREQERTTDLKIKFAEIDQRAKSAHNRIDEVGERLLLVENKCNNCSCKDK</sequence>
<dbReference type="EMBL" id="WNBW01000020">
    <property type="protein sequence ID" value="MTU05058.1"/>
    <property type="molecule type" value="Genomic_DNA"/>
</dbReference>
<dbReference type="Proteomes" id="UP000484547">
    <property type="component" value="Unassembled WGS sequence"/>
</dbReference>
<keyword evidence="1" id="KW-0472">Membrane</keyword>
<keyword evidence="1" id="KW-1133">Transmembrane helix</keyword>
<dbReference type="AlphaFoldDB" id="A0A7X2XHP0"/>